<evidence type="ECO:0000259" key="2">
    <source>
        <dbReference type="Pfam" id="PF00557"/>
    </source>
</evidence>
<dbReference type="Pfam" id="PF00557">
    <property type="entry name" value="Peptidase_M24"/>
    <property type="match status" value="1"/>
</dbReference>
<dbReference type="InterPro" id="IPR050659">
    <property type="entry name" value="Peptidase_M24B"/>
</dbReference>
<comment type="caution">
    <text evidence="3">The sequence shown here is derived from an EMBL/GenBank/DDBJ whole genome shotgun (WGS) entry which is preliminary data.</text>
</comment>
<dbReference type="PANTHER" id="PTHR46112:SF2">
    <property type="entry name" value="XAA-PRO AMINOPEPTIDASE P-RELATED"/>
    <property type="match status" value="1"/>
</dbReference>
<dbReference type="InterPro" id="IPR036005">
    <property type="entry name" value="Creatinase/aminopeptidase-like"/>
</dbReference>
<evidence type="ECO:0000313" key="3">
    <source>
        <dbReference type="EMBL" id="RHX78027.1"/>
    </source>
</evidence>
<evidence type="ECO:0000313" key="4">
    <source>
        <dbReference type="Proteomes" id="UP000285569"/>
    </source>
</evidence>
<feature type="domain" description="Peptidase M24" evidence="2">
    <location>
        <begin position="14"/>
        <end position="278"/>
    </location>
</feature>
<protein>
    <submittedName>
        <fullName evidence="3">Metallopeptidase</fullName>
    </submittedName>
</protein>
<dbReference type="Gene3D" id="3.90.230.10">
    <property type="entry name" value="Creatinase/methionine aminopeptidase superfamily"/>
    <property type="match status" value="1"/>
</dbReference>
<dbReference type="InterPro" id="IPR000994">
    <property type="entry name" value="Pept_M24"/>
</dbReference>
<name>A0ABX9LYP1_9LEPT</name>
<dbReference type="Proteomes" id="UP000285569">
    <property type="component" value="Unassembled WGS sequence"/>
</dbReference>
<dbReference type="SUPFAM" id="SSF55920">
    <property type="entry name" value="Creatinase/aminopeptidase"/>
    <property type="match status" value="1"/>
</dbReference>
<dbReference type="EMBL" id="QHCR01000009">
    <property type="protein sequence ID" value="RHX78027.1"/>
    <property type="molecule type" value="Genomic_DNA"/>
</dbReference>
<dbReference type="PANTHER" id="PTHR46112">
    <property type="entry name" value="AMINOPEPTIDASE"/>
    <property type="match status" value="1"/>
</dbReference>
<sequence length="365" mass="40417">MSREYYSSSDLEDFKHVQKLAYDAVEWVRERLVVGMTEKTAASLIDSYIQERGGKNFFHYGFAWFGDRTCFRGFRRPLTFKRIGGGEGILPHFGFSFQPSNRKLKEGMAVILDVAPNVKGVTADVGYSFSFGKNPAVEQGRRDLKEFRSLILESVRAEKSMGEIYRACNELISELGYQNCHTVYPNGVLGHKVGKVPGWSVPAGRVLGFPPQTFLYLVPQIVKGFVAPSSNASPLWGEATKSRVDAGLWAVEPHIGKIYSGADAEESFGVKWEEILVVSDSDAYWLDEDLPHVRFWEEGTSKSNSKVPLLAGNKKNEPMKAAKQSKISETAKRANGKAKSTARTKTASSKTKTSNPSKKVRVGAA</sequence>
<feature type="region of interest" description="Disordered" evidence="1">
    <location>
        <begin position="306"/>
        <end position="365"/>
    </location>
</feature>
<reference evidence="3 4" key="2">
    <citation type="journal article" date="2020" name="Int. J. Syst. Evol. Microbiol.">
        <title>Leptospira yasudae sp. nov. and Leptospira stimsonii sp. nov., two new species of the pathogenic group isolated from environmental sources.</title>
        <authorList>
            <person name="Casanovas-Massana A."/>
            <person name="Hamond C."/>
            <person name="Santos L.A."/>
            <person name="de Oliveira D."/>
            <person name="Hacker K.P."/>
            <person name="Balassiano I."/>
            <person name="Costa F."/>
            <person name="Medeiros M.A."/>
            <person name="Reis M.G."/>
            <person name="Ko A.I."/>
            <person name="Wunder E.A."/>
        </authorList>
    </citation>
    <scope>NUCLEOTIDE SEQUENCE [LARGE SCALE GENOMIC DNA]</scope>
    <source>
        <strain evidence="3 4">B21</strain>
    </source>
</reference>
<gene>
    <name evidence="3" type="ORF">DLM77_18325</name>
</gene>
<keyword evidence="4" id="KW-1185">Reference proteome</keyword>
<proteinExistence type="predicted"/>
<accession>A0ABX9LYP1</accession>
<dbReference type="CDD" id="cd01066">
    <property type="entry name" value="APP_MetAP"/>
    <property type="match status" value="1"/>
</dbReference>
<reference evidence="4" key="1">
    <citation type="submission" date="2018-05" db="EMBL/GenBank/DDBJ databases">
        <title>Leptospira yasudae sp. nov. and Leptospira stimsonii sp. nov., two pathogenic species of the genus Leptospira isolated from environmental sources.</title>
        <authorList>
            <person name="Casanovas-Massana A."/>
            <person name="Hamond C."/>
            <person name="Santos L.A."/>
            <person name="Hacker K.P."/>
            <person name="Balassiano I."/>
            <person name="Medeiros M.A."/>
            <person name="Reis M.G."/>
            <person name="Ko A.I."/>
            <person name="Wunder E.A."/>
        </authorList>
    </citation>
    <scope>NUCLEOTIDE SEQUENCE [LARGE SCALE GENOMIC DNA]</scope>
    <source>
        <strain evidence="4">B21</strain>
    </source>
</reference>
<organism evidence="3 4">
    <name type="scientific">Leptospira yasudae</name>
    <dbReference type="NCBI Taxonomy" id="2202201"/>
    <lineage>
        <taxon>Bacteria</taxon>
        <taxon>Pseudomonadati</taxon>
        <taxon>Spirochaetota</taxon>
        <taxon>Spirochaetia</taxon>
        <taxon>Leptospirales</taxon>
        <taxon>Leptospiraceae</taxon>
        <taxon>Leptospira</taxon>
    </lineage>
</organism>
<dbReference type="RefSeq" id="WP_118957484.1">
    <property type="nucleotide sequence ID" value="NZ_QHCR01000009.1"/>
</dbReference>
<feature type="compositionally biased region" description="Low complexity" evidence="1">
    <location>
        <begin position="343"/>
        <end position="357"/>
    </location>
</feature>
<evidence type="ECO:0000256" key="1">
    <source>
        <dbReference type="SAM" id="MobiDB-lite"/>
    </source>
</evidence>